<keyword evidence="2" id="KW-1185">Reference proteome</keyword>
<reference evidence="1 2" key="1">
    <citation type="submission" date="2021-06" db="EMBL/GenBank/DDBJ databases">
        <title>Caerostris extrusa draft genome.</title>
        <authorList>
            <person name="Kono N."/>
            <person name="Arakawa K."/>
        </authorList>
    </citation>
    <scope>NUCLEOTIDE SEQUENCE [LARGE SCALE GENOMIC DNA]</scope>
</reference>
<dbReference type="Proteomes" id="UP001054945">
    <property type="component" value="Unassembled WGS sequence"/>
</dbReference>
<accession>A0AAV4XVH2</accession>
<sequence>MELRAPFGYFITAIMGGGSSFRVKASIVTEYLMFSPESVVWLIIHPSVGTETSITVAKRRPPGFNEEPEQICPSNMNMLIVRAHLQEDLIVGSL</sequence>
<protein>
    <submittedName>
        <fullName evidence="1">Uncharacterized protein</fullName>
    </submittedName>
</protein>
<gene>
    <name evidence="1" type="ORF">CEXT_549501</name>
</gene>
<dbReference type="AlphaFoldDB" id="A0AAV4XVH2"/>
<comment type="caution">
    <text evidence="1">The sequence shown here is derived from an EMBL/GenBank/DDBJ whole genome shotgun (WGS) entry which is preliminary data.</text>
</comment>
<name>A0AAV4XVH2_CAEEX</name>
<evidence type="ECO:0000313" key="1">
    <source>
        <dbReference type="EMBL" id="GIY97864.1"/>
    </source>
</evidence>
<proteinExistence type="predicted"/>
<dbReference type="EMBL" id="BPLR01000843">
    <property type="protein sequence ID" value="GIY97864.1"/>
    <property type="molecule type" value="Genomic_DNA"/>
</dbReference>
<organism evidence="1 2">
    <name type="scientific">Caerostris extrusa</name>
    <name type="common">Bark spider</name>
    <name type="synonym">Caerostris bankana</name>
    <dbReference type="NCBI Taxonomy" id="172846"/>
    <lineage>
        <taxon>Eukaryota</taxon>
        <taxon>Metazoa</taxon>
        <taxon>Ecdysozoa</taxon>
        <taxon>Arthropoda</taxon>
        <taxon>Chelicerata</taxon>
        <taxon>Arachnida</taxon>
        <taxon>Araneae</taxon>
        <taxon>Araneomorphae</taxon>
        <taxon>Entelegynae</taxon>
        <taxon>Araneoidea</taxon>
        <taxon>Araneidae</taxon>
        <taxon>Caerostris</taxon>
    </lineage>
</organism>
<evidence type="ECO:0000313" key="2">
    <source>
        <dbReference type="Proteomes" id="UP001054945"/>
    </source>
</evidence>